<name>A0AC59YFA4_RANTA</name>
<evidence type="ECO:0000313" key="1">
    <source>
        <dbReference type="EMBL" id="CAM9649101.1"/>
    </source>
</evidence>
<proteinExistence type="predicted"/>
<reference evidence="1" key="2">
    <citation type="submission" date="2025-03" db="EMBL/GenBank/DDBJ databases">
        <authorList>
            <consortium name="ELIXIR-Norway"/>
            <consortium name="Elixir Norway"/>
        </authorList>
    </citation>
    <scope>NUCLEOTIDE SEQUENCE</scope>
</reference>
<dbReference type="Proteomes" id="UP001162501">
    <property type="component" value="Chromosome 14"/>
</dbReference>
<dbReference type="EMBL" id="OX596098">
    <property type="protein sequence ID" value="CAM9649101.1"/>
    <property type="molecule type" value="Genomic_DNA"/>
</dbReference>
<reference evidence="1" key="1">
    <citation type="submission" date="2023-05" db="EMBL/GenBank/DDBJ databases">
        <authorList>
            <consortium name="ELIXIR-Norway"/>
        </authorList>
    </citation>
    <scope>NUCLEOTIDE SEQUENCE</scope>
</reference>
<accession>A0AC59YFA4</accession>
<sequence>MPPLLLAPLLLEVKQEAHPGPFQRRWFTEGERERLEGAASPAPAPSAHRLLYCLLDQQLRHWDNGPPALVTGDSNLPDLPVCLIATLPLPSGKPNCRMKMDGGLRKACPGDWMPAPCPLSHWMLTPGCPKRPPDPGVERMQRLLGTSQVPWETHFRYSCAISRAFIHCEKPPARISNLPLSLLRECHLGTRGPGLATRQHPQTPSWGAELLGEEPTRTKAATPGTRRGDPGEALGSSASAGRCRGVQRQVTAGALLPAAGTAVEPEHFSRIRVPTAASVWGAHIFSSSHIRDGAHASSAVAPQL</sequence>
<gene>
    <name evidence="1" type="ORF">MRATA1EN22A_LOCUS5493</name>
</gene>
<protein>
    <submittedName>
        <fullName evidence="1">Uncharacterized protein</fullName>
    </submittedName>
</protein>
<organism evidence="1 2">
    <name type="scientific">Rangifer tarandus platyrhynchus</name>
    <name type="common">Svalbard reindeer</name>
    <dbReference type="NCBI Taxonomy" id="3082113"/>
    <lineage>
        <taxon>Eukaryota</taxon>
        <taxon>Metazoa</taxon>
        <taxon>Chordata</taxon>
        <taxon>Craniata</taxon>
        <taxon>Vertebrata</taxon>
        <taxon>Euteleostomi</taxon>
        <taxon>Mammalia</taxon>
        <taxon>Eutheria</taxon>
        <taxon>Laurasiatheria</taxon>
        <taxon>Artiodactyla</taxon>
        <taxon>Ruminantia</taxon>
        <taxon>Pecora</taxon>
        <taxon>Cervidae</taxon>
        <taxon>Odocoileinae</taxon>
        <taxon>Rangifer</taxon>
    </lineage>
</organism>
<evidence type="ECO:0000313" key="2">
    <source>
        <dbReference type="Proteomes" id="UP001162501"/>
    </source>
</evidence>